<accession>A0A4C1SXS0</accession>
<evidence type="ECO:0000313" key="2">
    <source>
        <dbReference type="Proteomes" id="UP000299102"/>
    </source>
</evidence>
<evidence type="ECO:0000313" key="1">
    <source>
        <dbReference type="EMBL" id="GBP05978.1"/>
    </source>
</evidence>
<organism evidence="1 2">
    <name type="scientific">Eumeta variegata</name>
    <name type="common">Bagworm moth</name>
    <name type="synonym">Eumeta japonica</name>
    <dbReference type="NCBI Taxonomy" id="151549"/>
    <lineage>
        <taxon>Eukaryota</taxon>
        <taxon>Metazoa</taxon>
        <taxon>Ecdysozoa</taxon>
        <taxon>Arthropoda</taxon>
        <taxon>Hexapoda</taxon>
        <taxon>Insecta</taxon>
        <taxon>Pterygota</taxon>
        <taxon>Neoptera</taxon>
        <taxon>Endopterygota</taxon>
        <taxon>Lepidoptera</taxon>
        <taxon>Glossata</taxon>
        <taxon>Ditrysia</taxon>
        <taxon>Tineoidea</taxon>
        <taxon>Psychidae</taxon>
        <taxon>Oiketicinae</taxon>
        <taxon>Eumeta</taxon>
    </lineage>
</organism>
<comment type="caution">
    <text evidence="1">The sequence shown here is derived from an EMBL/GenBank/DDBJ whole genome shotgun (WGS) entry which is preliminary data.</text>
</comment>
<dbReference type="EMBL" id="BGZK01003975">
    <property type="protein sequence ID" value="GBP05978.1"/>
    <property type="molecule type" value="Genomic_DNA"/>
</dbReference>
<sequence>MIEIERKVRRIENGTGIGTCGRDQGGVSSITASGVNNLKIVQSARRDVPSQRFAEPRPGPARGPHHYTLNNFFVHPAFSKYVSRHKVGALRPHPKRWWWRWRRTLIGCRRSQATCSRSRPWLVARPNYGSEREAGGRRAAGGRALVDKSLGKISETLEQPLLLGLFYERMAAAELGRRDKSKLGARSRAATSGF</sequence>
<reference evidence="1 2" key="1">
    <citation type="journal article" date="2019" name="Commun. Biol.">
        <title>The bagworm genome reveals a unique fibroin gene that provides high tensile strength.</title>
        <authorList>
            <person name="Kono N."/>
            <person name="Nakamura H."/>
            <person name="Ohtoshi R."/>
            <person name="Tomita M."/>
            <person name="Numata K."/>
            <person name="Arakawa K."/>
        </authorList>
    </citation>
    <scope>NUCLEOTIDE SEQUENCE [LARGE SCALE GENOMIC DNA]</scope>
</reference>
<keyword evidence="2" id="KW-1185">Reference proteome</keyword>
<proteinExistence type="predicted"/>
<protein>
    <submittedName>
        <fullName evidence="1">Uncharacterized protein</fullName>
    </submittedName>
</protein>
<gene>
    <name evidence="1" type="ORF">EVAR_70169_1</name>
</gene>
<name>A0A4C1SXS0_EUMVA</name>
<dbReference type="Proteomes" id="UP000299102">
    <property type="component" value="Unassembled WGS sequence"/>
</dbReference>
<dbReference type="AlphaFoldDB" id="A0A4C1SXS0"/>